<comment type="caution">
    <text evidence="1">The sequence shown here is derived from an EMBL/GenBank/DDBJ whole genome shotgun (WGS) entry which is preliminary data.</text>
</comment>
<name>A0A8T0FIS3_ARGBR</name>
<protein>
    <submittedName>
        <fullName evidence="1">Uncharacterized protein</fullName>
    </submittedName>
</protein>
<dbReference type="EMBL" id="JABXBU010000012">
    <property type="protein sequence ID" value="KAF8789429.1"/>
    <property type="molecule type" value="Genomic_DNA"/>
</dbReference>
<dbReference type="AlphaFoldDB" id="A0A8T0FIS3"/>
<proteinExistence type="predicted"/>
<accession>A0A8T0FIS3</accession>
<evidence type="ECO:0000313" key="2">
    <source>
        <dbReference type="Proteomes" id="UP000807504"/>
    </source>
</evidence>
<sequence>MSKKEARLPVWRGERRSPDWAQENGGRGFQLSGIFPQVSANIETMAKNSGATCEQTSNAGSVWGNQIRGSRGWRRNDVSILWCGRQDVFLRSGRGPLGNRDRVLPVSVEPQPLPCFSQEVAVRTGKKRPRLRWSG</sequence>
<reference evidence="1" key="1">
    <citation type="journal article" date="2020" name="bioRxiv">
        <title>Chromosome-level reference genome of the European wasp spider Argiope bruennichi: a resource for studies on range expansion and evolutionary adaptation.</title>
        <authorList>
            <person name="Sheffer M.M."/>
            <person name="Hoppe A."/>
            <person name="Krehenwinkel H."/>
            <person name="Uhl G."/>
            <person name="Kuss A.W."/>
            <person name="Jensen L."/>
            <person name="Jensen C."/>
            <person name="Gillespie R.G."/>
            <person name="Hoff K.J."/>
            <person name="Prost S."/>
        </authorList>
    </citation>
    <scope>NUCLEOTIDE SEQUENCE</scope>
</reference>
<dbReference type="Proteomes" id="UP000807504">
    <property type="component" value="Unassembled WGS sequence"/>
</dbReference>
<evidence type="ECO:0000313" key="1">
    <source>
        <dbReference type="EMBL" id="KAF8789429.1"/>
    </source>
</evidence>
<gene>
    <name evidence="1" type="ORF">HNY73_007367</name>
</gene>
<keyword evidence="2" id="KW-1185">Reference proteome</keyword>
<reference evidence="1" key="2">
    <citation type="submission" date="2020-06" db="EMBL/GenBank/DDBJ databases">
        <authorList>
            <person name="Sheffer M."/>
        </authorList>
    </citation>
    <scope>NUCLEOTIDE SEQUENCE</scope>
</reference>
<organism evidence="1 2">
    <name type="scientific">Argiope bruennichi</name>
    <name type="common">Wasp spider</name>
    <name type="synonym">Aranea bruennichi</name>
    <dbReference type="NCBI Taxonomy" id="94029"/>
    <lineage>
        <taxon>Eukaryota</taxon>
        <taxon>Metazoa</taxon>
        <taxon>Ecdysozoa</taxon>
        <taxon>Arthropoda</taxon>
        <taxon>Chelicerata</taxon>
        <taxon>Arachnida</taxon>
        <taxon>Araneae</taxon>
        <taxon>Araneomorphae</taxon>
        <taxon>Entelegynae</taxon>
        <taxon>Araneoidea</taxon>
        <taxon>Araneidae</taxon>
        <taxon>Argiope</taxon>
    </lineage>
</organism>